<dbReference type="PRINTS" id="PR00035">
    <property type="entry name" value="HTHGNTR"/>
</dbReference>
<keyword evidence="3" id="KW-0804">Transcription</keyword>
<dbReference type="PROSITE" id="PS50949">
    <property type="entry name" value="HTH_GNTR"/>
    <property type="match status" value="1"/>
</dbReference>
<sequence length="230" mass="25035">MSSIRTVRTGNVFEETLSHLLRAISLGQYMVGEKLPAERELAESLGVSRATLRDVLHELQETGVLDIKRGRYGGAFVIGLPADHELHRPIDESELNDALQFRAVLDAAAARLAAEAPLTGEQRRHLREACDACDTAEPGQYRQLDSRFHLAIAELTGIPSLHKATAEVRDRVNAMLDRIPMITTNLAHSNEQHHTILDAVMGGDPMAAETAALEHAHGTAALLVGYLKGS</sequence>
<evidence type="ECO:0000256" key="1">
    <source>
        <dbReference type="ARBA" id="ARBA00023015"/>
    </source>
</evidence>
<dbReference type="InterPro" id="IPR008920">
    <property type="entry name" value="TF_FadR/GntR_C"/>
</dbReference>
<dbReference type="InterPro" id="IPR011711">
    <property type="entry name" value="GntR_C"/>
</dbReference>
<keyword evidence="6" id="KW-1185">Reference proteome</keyword>
<dbReference type="InterPro" id="IPR000524">
    <property type="entry name" value="Tscrpt_reg_HTH_GntR"/>
</dbReference>
<evidence type="ECO:0000313" key="5">
    <source>
        <dbReference type="EMBL" id="MFB9775351.1"/>
    </source>
</evidence>
<dbReference type="PANTHER" id="PTHR43537:SF24">
    <property type="entry name" value="GLUCONATE OPERON TRANSCRIPTIONAL REPRESSOR"/>
    <property type="match status" value="1"/>
</dbReference>
<evidence type="ECO:0000256" key="2">
    <source>
        <dbReference type="ARBA" id="ARBA00023125"/>
    </source>
</evidence>
<dbReference type="SUPFAM" id="SSF46785">
    <property type="entry name" value="Winged helix' DNA-binding domain"/>
    <property type="match status" value="1"/>
</dbReference>
<dbReference type="RefSeq" id="WP_376838407.1">
    <property type="nucleotide sequence ID" value="NZ_JBHMAU010000025.1"/>
</dbReference>
<evidence type="ECO:0000313" key="6">
    <source>
        <dbReference type="Proteomes" id="UP001589707"/>
    </source>
</evidence>
<proteinExistence type="predicted"/>
<feature type="domain" description="HTH gntR-type" evidence="4">
    <location>
        <begin position="10"/>
        <end position="80"/>
    </location>
</feature>
<keyword evidence="1" id="KW-0805">Transcription regulation</keyword>
<dbReference type="CDD" id="cd07377">
    <property type="entry name" value="WHTH_GntR"/>
    <property type="match status" value="1"/>
</dbReference>
<evidence type="ECO:0000256" key="3">
    <source>
        <dbReference type="ARBA" id="ARBA00023163"/>
    </source>
</evidence>
<dbReference type="SMART" id="SM00895">
    <property type="entry name" value="FCD"/>
    <property type="match status" value="1"/>
</dbReference>
<evidence type="ECO:0000259" key="4">
    <source>
        <dbReference type="PROSITE" id="PS50949"/>
    </source>
</evidence>
<protein>
    <submittedName>
        <fullName evidence="5">FadR/GntR family transcriptional regulator</fullName>
    </submittedName>
</protein>
<keyword evidence="2" id="KW-0238">DNA-binding</keyword>
<name>A0ABV5WZZ1_9MICO</name>
<comment type="caution">
    <text evidence="5">The sequence shown here is derived from an EMBL/GenBank/DDBJ whole genome shotgun (WGS) entry which is preliminary data.</text>
</comment>
<dbReference type="InterPro" id="IPR036388">
    <property type="entry name" value="WH-like_DNA-bd_sf"/>
</dbReference>
<dbReference type="InterPro" id="IPR036390">
    <property type="entry name" value="WH_DNA-bd_sf"/>
</dbReference>
<dbReference type="PANTHER" id="PTHR43537">
    <property type="entry name" value="TRANSCRIPTIONAL REGULATOR, GNTR FAMILY"/>
    <property type="match status" value="1"/>
</dbReference>
<reference evidence="5 6" key="1">
    <citation type="submission" date="2024-09" db="EMBL/GenBank/DDBJ databases">
        <authorList>
            <person name="Sun Q."/>
            <person name="Mori K."/>
        </authorList>
    </citation>
    <scope>NUCLEOTIDE SEQUENCE [LARGE SCALE GENOMIC DNA]</scope>
    <source>
        <strain evidence="5 6">JCM 11683</strain>
    </source>
</reference>
<dbReference type="Proteomes" id="UP001589707">
    <property type="component" value="Unassembled WGS sequence"/>
</dbReference>
<dbReference type="Gene3D" id="1.10.10.10">
    <property type="entry name" value="Winged helix-like DNA-binding domain superfamily/Winged helix DNA-binding domain"/>
    <property type="match status" value="1"/>
</dbReference>
<dbReference type="Gene3D" id="1.20.120.530">
    <property type="entry name" value="GntR ligand-binding domain-like"/>
    <property type="match status" value="1"/>
</dbReference>
<gene>
    <name evidence="5" type="ORF">ACFFN1_02830</name>
</gene>
<dbReference type="Pfam" id="PF00392">
    <property type="entry name" value="GntR"/>
    <property type="match status" value="1"/>
</dbReference>
<dbReference type="SUPFAM" id="SSF48008">
    <property type="entry name" value="GntR ligand-binding domain-like"/>
    <property type="match status" value="1"/>
</dbReference>
<dbReference type="SMART" id="SM00345">
    <property type="entry name" value="HTH_GNTR"/>
    <property type="match status" value="1"/>
</dbReference>
<dbReference type="Pfam" id="PF07729">
    <property type="entry name" value="FCD"/>
    <property type="match status" value="1"/>
</dbReference>
<accession>A0ABV5WZZ1</accession>
<dbReference type="EMBL" id="JBHMAU010000025">
    <property type="protein sequence ID" value="MFB9775351.1"/>
    <property type="molecule type" value="Genomic_DNA"/>
</dbReference>
<organism evidence="5 6">
    <name type="scientific">Brevibacterium otitidis</name>
    <dbReference type="NCBI Taxonomy" id="53364"/>
    <lineage>
        <taxon>Bacteria</taxon>
        <taxon>Bacillati</taxon>
        <taxon>Actinomycetota</taxon>
        <taxon>Actinomycetes</taxon>
        <taxon>Micrococcales</taxon>
        <taxon>Brevibacteriaceae</taxon>
        <taxon>Brevibacterium</taxon>
    </lineage>
</organism>